<dbReference type="EMBL" id="MT142524">
    <property type="protein sequence ID" value="QJA84135.1"/>
    <property type="molecule type" value="Genomic_DNA"/>
</dbReference>
<reference evidence="3" key="1">
    <citation type="submission" date="2020-03" db="EMBL/GenBank/DDBJ databases">
        <title>The deep terrestrial virosphere.</title>
        <authorList>
            <person name="Holmfeldt K."/>
            <person name="Nilsson E."/>
            <person name="Simone D."/>
            <person name="Lopez-Fernandez M."/>
            <person name="Wu X."/>
            <person name="de Brujin I."/>
            <person name="Lundin D."/>
            <person name="Andersson A."/>
            <person name="Bertilsson S."/>
            <person name="Dopson M."/>
        </authorList>
    </citation>
    <scope>NUCLEOTIDE SEQUENCE</scope>
    <source>
        <strain evidence="3">MM415A00224</strain>
        <strain evidence="2">MM415B00387</strain>
    </source>
</reference>
<dbReference type="AlphaFoldDB" id="A0A6M3KRT0"/>
<evidence type="ECO:0008006" key="4">
    <source>
        <dbReference type="Google" id="ProtNLM"/>
    </source>
</evidence>
<evidence type="ECO:0000256" key="1">
    <source>
        <dbReference type="SAM" id="MobiDB-lite"/>
    </source>
</evidence>
<accession>A0A6M3KRT0</accession>
<dbReference type="EMBL" id="MT141540">
    <property type="protein sequence ID" value="QJA65529.1"/>
    <property type="molecule type" value="Genomic_DNA"/>
</dbReference>
<organism evidence="3">
    <name type="scientific">viral metagenome</name>
    <dbReference type="NCBI Taxonomy" id="1070528"/>
    <lineage>
        <taxon>unclassified sequences</taxon>
        <taxon>metagenomes</taxon>
        <taxon>organismal metagenomes</taxon>
    </lineage>
</organism>
<feature type="compositionally biased region" description="Basic and acidic residues" evidence="1">
    <location>
        <begin position="208"/>
        <end position="219"/>
    </location>
</feature>
<feature type="region of interest" description="Disordered" evidence="1">
    <location>
        <begin position="208"/>
        <end position="229"/>
    </location>
</feature>
<evidence type="ECO:0000313" key="2">
    <source>
        <dbReference type="EMBL" id="QJA65529.1"/>
    </source>
</evidence>
<name>A0A6M3KRT0_9ZZZZ</name>
<gene>
    <name evidence="3" type="ORF">MM415A00224_0034</name>
    <name evidence="2" type="ORF">MM415B00387_0022</name>
</gene>
<proteinExistence type="predicted"/>
<sequence length="334" mass="35834">MKFAGFGDWVEIFRGGKQVDSEGREHDGNALIAQAVASFNAGVHEPPAVIGHPKTDDPAYGWVSALSTTRKDGVQVLLAKFRDVAPGFAAAVEQGLFKKRSAAFYPDGRLRHVGFLGAAPPAVKGLANLNFKDDGAVPVVFEFTHQHTGGNHMFKDFAEFFEFLKFWEKKGQTAEPAPATPSGGPGVKTFTEAELEAAKNAAAEAAKKEAEKKFSEQQTKDAASAKRKAQDQEISQFCDQLVKEGKIPPSWGKSGLVAFMQKLDAEGEIEFAEGAEKKTPLAWFKEFLGGFGKSGIFTEIATKAKAGDSADFAEAKQDEAAAKRIAAKAGAKFD</sequence>
<protein>
    <recommendedName>
        <fullName evidence="4">Peptidase</fullName>
    </recommendedName>
</protein>
<evidence type="ECO:0000313" key="3">
    <source>
        <dbReference type="EMBL" id="QJA84135.1"/>
    </source>
</evidence>